<accession>A0A426YCA1</accession>
<dbReference type="Proteomes" id="UP000287651">
    <property type="component" value="Unassembled WGS sequence"/>
</dbReference>
<organism evidence="1 2">
    <name type="scientific">Ensete ventricosum</name>
    <name type="common">Abyssinian banana</name>
    <name type="synonym">Musa ensete</name>
    <dbReference type="NCBI Taxonomy" id="4639"/>
    <lineage>
        <taxon>Eukaryota</taxon>
        <taxon>Viridiplantae</taxon>
        <taxon>Streptophyta</taxon>
        <taxon>Embryophyta</taxon>
        <taxon>Tracheophyta</taxon>
        <taxon>Spermatophyta</taxon>
        <taxon>Magnoliopsida</taxon>
        <taxon>Liliopsida</taxon>
        <taxon>Zingiberales</taxon>
        <taxon>Musaceae</taxon>
        <taxon>Ensete</taxon>
    </lineage>
</organism>
<gene>
    <name evidence="1" type="ORF">B296_00027569</name>
</gene>
<evidence type="ECO:0000313" key="1">
    <source>
        <dbReference type="EMBL" id="RRT49320.1"/>
    </source>
</evidence>
<dbReference type="AlphaFoldDB" id="A0A426YCA1"/>
<dbReference type="EMBL" id="AMZH03013409">
    <property type="protein sequence ID" value="RRT49320.1"/>
    <property type="molecule type" value="Genomic_DNA"/>
</dbReference>
<sequence length="153" mass="17243">MEKGESRMERLPELSVAHAISLTSPRVACRLSSGRATAVVMVGAGEAEEAEREGCCCCWQGLRLRSLLVEKSGWKQRLGRRVEQRQGTCSCYDRERGKELLFIAIYCLSQQRDAISSSGTMALRQSDTVREIEGVAQRRRRLLQRTAKGRRLL</sequence>
<evidence type="ECO:0000313" key="2">
    <source>
        <dbReference type="Proteomes" id="UP000287651"/>
    </source>
</evidence>
<reference evidence="1 2" key="1">
    <citation type="journal article" date="2014" name="Agronomy (Basel)">
        <title>A Draft Genome Sequence for Ensete ventricosum, the Drought-Tolerant Tree Against Hunger.</title>
        <authorList>
            <person name="Harrison J."/>
            <person name="Moore K.A."/>
            <person name="Paszkiewicz K."/>
            <person name="Jones T."/>
            <person name="Grant M."/>
            <person name="Ambacheew D."/>
            <person name="Muzemil S."/>
            <person name="Studholme D.J."/>
        </authorList>
    </citation>
    <scope>NUCLEOTIDE SEQUENCE [LARGE SCALE GENOMIC DNA]</scope>
</reference>
<proteinExistence type="predicted"/>
<comment type="caution">
    <text evidence="1">The sequence shown here is derived from an EMBL/GenBank/DDBJ whole genome shotgun (WGS) entry which is preliminary data.</text>
</comment>
<protein>
    <submittedName>
        <fullName evidence="1">Uncharacterized protein</fullName>
    </submittedName>
</protein>
<name>A0A426YCA1_ENSVE</name>